<dbReference type="RefSeq" id="WP_107012014.1">
    <property type="nucleotide sequence ID" value="NZ_CP028136.1"/>
</dbReference>
<dbReference type="InterPro" id="IPR025509">
    <property type="entry name" value="DUF4396"/>
</dbReference>
<feature type="transmembrane region" description="Helical" evidence="1">
    <location>
        <begin position="200"/>
        <end position="222"/>
    </location>
</feature>
<feature type="transmembrane region" description="Helical" evidence="1">
    <location>
        <begin position="167"/>
        <end position="188"/>
    </location>
</feature>
<dbReference type="Pfam" id="PF14342">
    <property type="entry name" value="DUF4396"/>
    <property type="match status" value="1"/>
</dbReference>
<feature type="transmembrane region" description="Helical" evidence="1">
    <location>
        <begin position="6"/>
        <end position="27"/>
    </location>
</feature>
<feature type="domain" description="DUF4396" evidence="2">
    <location>
        <begin position="86"/>
        <end position="227"/>
    </location>
</feature>
<keyword evidence="1" id="KW-1133">Transmembrane helix</keyword>
<dbReference type="AlphaFoldDB" id="A0A2R3Z4N4"/>
<feature type="transmembrane region" description="Helical" evidence="1">
    <location>
        <begin position="124"/>
        <end position="146"/>
    </location>
</feature>
<evidence type="ECO:0000256" key="1">
    <source>
        <dbReference type="SAM" id="Phobius"/>
    </source>
</evidence>
<evidence type="ECO:0000313" key="3">
    <source>
        <dbReference type="EMBL" id="AVR45236.1"/>
    </source>
</evidence>
<sequence>MTLHYIVICSLILAGICSAIVIFDIVILGNKQHMMIMNFVYPITMLYAGPIGLWFYYTIGRKSTHKAVMEAKNKGEKPPNKRKPYWQSVCVGVLHCGSGCTLGDIIAETTLIFFPLVIFGKEIFGAWAVDYILALFIGILFQYYSIKPMKGLSVKEGLKQAIKADTLSLTFWQIGMYGWMAIATWLIFDHKLHASKPLFWFMMQIAMFCGFMTAFPINWWLIKKGIKEEM</sequence>
<proteinExistence type="predicted"/>
<protein>
    <recommendedName>
        <fullName evidence="2">DUF4396 domain-containing protein</fullName>
    </recommendedName>
</protein>
<gene>
    <name evidence="3" type="ORF">C7S20_08110</name>
</gene>
<name>A0A2R3Z4N4_9FLAO</name>
<dbReference type="EMBL" id="CP028136">
    <property type="protein sequence ID" value="AVR45236.1"/>
    <property type="molecule type" value="Genomic_DNA"/>
</dbReference>
<dbReference type="KEGG" id="grs:C7S20_08110"/>
<feature type="transmembrane region" description="Helical" evidence="1">
    <location>
        <begin position="39"/>
        <end position="59"/>
    </location>
</feature>
<dbReference type="Proteomes" id="UP000241507">
    <property type="component" value="Chromosome"/>
</dbReference>
<dbReference type="OrthoDB" id="510720at2"/>
<keyword evidence="1" id="KW-0472">Membrane</keyword>
<evidence type="ECO:0000259" key="2">
    <source>
        <dbReference type="Pfam" id="PF14342"/>
    </source>
</evidence>
<reference evidence="4" key="1">
    <citation type="submission" date="2018-03" db="EMBL/GenBank/DDBJ databases">
        <title>Gramella fulva sp. nov., isolated from a dry surface of tidal flat.</title>
        <authorList>
            <person name="Hwang S.H."/>
            <person name="Hwang W.M."/>
            <person name="Kang K."/>
            <person name="Ahn T.-Y."/>
        </authorList>
    </citation>
    <scope>NUCLEOTIDE SEQUENCE [LARGE SCALE GENOMIC DNA]</scope>
    <source>
        <strain evidence="4">SH35</strain>
    </source>
</reference>
<evidence type="ECO:0000313" key="4">
    <source>
        <dbReference type="Proteomes" id="UP000241507"/>
    </source>
</evidence>
<keyword evidence="4" id="KW-1185">Reference proteome</keyword>
<organism evidence="3 4">
    <name type="scientific">Christiangramia fulva</name>
    <dbReference type="NCBI Taxonomy" id="2126553"/>
    <lineage>
        <taxon>Bacteria</taxon>
        <taxon>Pseudomonadati</taxon>
        <taxon>Bacteroidota</taxon>
        <taxon>Flavobacteriia</taxon>
        <taxon>Flavobacteriales</taxon>
        <taxon>Flavobacteriaceae</taxon>
        <taxon>Christiangramia</taxon>
    </lineage>
</organism>
<accession>A0A2R3Z4N4</accession>
<keyword evidence="1" id="KW-0812">Transmembrane</keyword>